<dbReference type="InterPro" id="IPR036390">
    <property type="entry name" value="WH_DNA-bd_sf"/>
</dbReference>
<dbReference type="GO" id="GO:0045892">
    <property type="term" value="P:negative regulation of DNA-templated transcription"/>
    <property type="evidence" value="ECO:0007669"/>
    <property type="project" value="InterPro"/>
</dbReference>
<evidence type="ECO:0000313" key="6">
    <source>
        <dbReference type="Proteomes" id="UP000187735"/>
    </source>
</evidence>
<sequence>MGKKKQKDLGARERQIMDVIFELGEGSVTDVLRKLADPPSYSAVRTMIRLLESKGFLKHRQEGTKYVYRPTQSPTVARKSALKHVMQTFFGGSAPDAVAAIFDSEKLSPEDLKRIERLIDDARKEGQ</sequence>
<dbReference type="OrthoDB" id="279010at2"/>
<dbReference type="Proteomes" id="UP000187735">
    <property type="component" value="Chromosome"/>
</dbReference>
<protein>
    <submittedName>
        <fullName evidence="5">Regulatory protein BlaI</fullName>
    </submittedName>
</protein>
<evidence type="ECO:0000313" key="5">
    <source>
        <dbReference type="EMBL" id="APZ95866.1"/>
    </source>
</evidence>
<organism evidence="5 6">
    <name type="scientific">Fuerstiella marisgermanici</name>
    <dbReference type="NCBI Taxonomy" id="1891926"/>
    <lineage>
        <taxon>Bacteria</taxon>
        <taxon>Pseudomonadati</taxon>
        <taxon>Planctomycetota</taxon>
        <taxon>Planctomycetia</taxon>
        <taxon>Planctomycetales</taxon>
        <taxon>Planctomycetaceae</taxon>
        <taxon>Fuerstiella</taxon>
    </lineage>
</organism>
<dbReference type="InterPro" id="IPR036388">
    <property type="entry name" value="WH-like_DNA-bd_sf"/>
</dbReference>
<dbReference type="PIRSF" id="PIRSF019455">
    <property type="entry name" value="CopR_AtkY"/>
    <property type="match status" value="1"/>
</dbReference>
<dbReference type="STRING" id="1891926.Fuma_05529"/>
<gene>
    <name evidence="5" type="primary">blaI_4</name>
    <name evidence="5" type="ORF">Fuma_05529</name>
</gene>
<evidence type="ECO:0000256" key="2">
    <source>
        <dbReference type="ARBA" id="ARBA00023015"/>
    </source>
</evidence>
<keyword evidence="4" id="KW-0804">Transcription</keyword>
<name>A0A1P8WP91_9PLAN</name>
<dbReference type="EMBL" id="CP017641">
    <property type="protein sequence ID" value="APZ95866.1"/>
    <property type="molecule type" value="Genomic_DNA"/>
</dbReference>
<dbReference type="Gene3D" id="1.10.10.10">
    <property type="entry name" value="Winged helix-like DNA-binding domain superfamily/Winged helix DNA-binding domain"/>
    <property type="match status" value="1"/>
</dbReference>
<proteinExistence type="inferred from homology"/>
<comment type="similarity">
    <text evidence="1">Belongs to the BlaI transcriptional regulatory family.</text>
</comment>
<evidence type="ECO:0000256" key="3">
    <source>
        <dbReference type="ARBA" id="ARBA00023125"/>
    </source>
</evidence>
<dbReference type="Pfam" id="PF03965">
    <property type="entry name" value="Penicillinase_R"/>
    <property type="match status" value="1"/>
</dbReference>
<reference evidence="5 6" key="1">
    <citation type="journal article" date="2016" name="Front. Microbiol.">
        <title>Fuerstia marisgermanicae gen. nov., sp. nov., an Unusual Member of the Phylum Planctomycetes from the German Wadden Sea.</title>
        <authorList>
            <person name="Kohn T."/>
            <person name="Heuer A."/>
            <person name="Jogler M."/>
            <person name="Vollmers J."/>
            <person name="Boedeker C."/>
            <person name="Bunk B."/>
            <person name="Rast P."/>
            <person name="Borchert D."/>
            <person name="Glockner I."/>
            <person name="Freese H.M."/>
            <person name="Klenk H.P."/>
            <person name="Overmann J."/>
            <person name="Kaster A.K."/>
            <person name="Rohde M."/>
            <person name="Wiegand S."/>
            <person name="Jogler C."/>
        </authorList>
    </citation>
    <scope>NUCLEOTIDE SEQUENCE [LARGE SCALE GENOMIC DNA]</scope>
    <source>
        <strain evidence="5 6">NH11</strain>
    </source>
</reference>
<dbReference type="Gene3D" id="1.10.4040.10">
    <property type="entry name" value="Penicillinase repressor domain"/>
    <property type="match status" value="1"/>
</dbReference>
<accession>A0A1P8WP91</accession>
<keyword evidence="2" id="KW-0805">Transcription regulation</keyword>
<dbReference type="AlphaFoldDB" id="A0A1P8WP91"/>
<evidence type="ECO:0000256" key="1">
    <source>
        <dbReference type="ARBA" id="ARBA00011046"/>
    </source>
</evidence>
<dbReference type="InterPro" id="IPR005650">
    <property type="entry name" value="BlaI_family"/>
</dbReference>
<dbReference type="SUPFAM" id="SSF46785">
    <property type="entry name" value="Winged helix' DNA-binding domain"/>
    <property type="match status" value="1"/>
</dbReference>
<keyword evidence="3" id="KW-0238">DNA-binding</keyword>
<dbReference type="KEGG" id="fmr:Fuma_05529"/>
<dbReference type="RefSeq" id="WP_077026971.1">
    <property type="nucleotide sequence ID" value="NZ_CP017641.1"/>
</dbReference>
<evidence type="ECO:0000256" key="4">
    <source>
        <dbReference type="ARBA" id="ARBA00023163"/>
    </source>
</evidence>
<dbReference type="GO" id="GO:0003677">
    <property type="term" value="F:DNA binding"/>
    <property type="evidence" value="ECO:0007669"/>
    <property type="project" value="UniProtKB-KW"/>
</dbReference>
<keyword evidence="6" id="KW-1185">Reference proteome</keyword>